<dbReference type="RefSeq" id="WP_186774058.1">
    <property type="nucleotide sequence ID" value="NZ_JACOMF010000184.1"/>
</dbReference>
<accession>A0A9X0R429</accession>
<dbReference type="Pfam" id="PF01925">
    <property type="entry name" value="TauE"/>
    <property type="match status" value="1"/>
</dbReference>
<gene>
    <name evidence="9" type="ORF">H7965_29585</name>
</gene>
<evidence type="ECO:0000256" key="6">
    <source>
        <dbReference type="ARBA" id="ARBA00022989"/>
    </source>
</evidence>
<feature type="transmembrane region" description="Helical" evidence="8">
    <location>
        <begin position="12"/>
        <end position="30"/>
    </location>
</feature>
<dbReference type="AlphaFoldDB" id="A0A9X0R429"/>
<dbReference type="InterPro" id="IPR052017">
    <property type="entry name" value="TSUP"/>
</dbReference>
<evidence type="ECO:0000256" key="8">
    <source>
        <dbReference type="RuleBase" id="RU363041"/>
    </source>
</evidence>
<feature type="transmembrane region" description="Helical" evidence="8">
    <location>
        <begin position="131"/>
        <end position="148"/>
    </location>
</feature>
<evidence type="ECO:0000256" key="7">
    <source>
        <dbReference type="ARBA" id="ARBA00023136"/>
    </source>
</evidence>
<feature type="transmembrane region" description="Helical" evidence="8">
    <location>
        <begin position="163"/>
        <end position="187"/>
    </location>
</feature>
<keyword evidence="6 8" id="KW-1133">Transmembrane helix</keyword>
<feature type="transmembrane region" description="Helical" evidence="8">
    <location>
        <begin position="225"/>
        <end position="249"/>
    </location>
</feature>
<organism evidence="9 10">
    <name type="scientific">Siccirubricoccus deserti</name>
    <dbReference type="NCBI Taxonomy" id="2013562"/>
    <lineage>
        <taxon>Bacteria</taxon>
        <taxon>Pseudomonadati</taxon>
        <taxon>Pseudomonadota</taxon>
        <taxon>Alphaproteobacteria</taxon>
        <taxon>Acetobacterales</taxon>
        <taxon>Roseomonadaceae</taxon>
        <taxon>Siccirubricoccus</taxon>
    </lineage>
</organism>
<proteinExistence type="inferred from homology"/>
<comment type="subcellular location">
    <subcellularLocation>
        <location evidence="1 8">Cell membrane</location>
        <topology evidence="1 8">Multi-pass membrane protein</topology>
    </subcellularLocation>
</comment>
<feature type="transmembrane region" description="Helical" evidence="8">
    <location>
        <begin position="75"/>
        <end position="96"/>
    </location>
</feature>
<feature type="transmembrane region" description="Helical" evidence="8">
    <location>
        <begin position="256"/>
        <end position="273"/>
    </location>
</feature>
<evidence type="ECO:0000313" key="9">
    <source>
        <dbReference type="EMBL" id="MBC4019355.1"/>
    </source>
</evidence>
<evidence type="ECO:0000256" key="1">
    <source>
        <dbReference type="ARBA" id="ARBA00004651"/>
    </source>
</evidence>
<evidence type="ECO:0000313" key="10">
    <source>
        <dbReference type="Proteomes" id="UP000600101"/>
    </source>
</evidence>
<dbReference type="PANTHER" id="PTHR30269:SF37">
    <property type="entry name" value="MEMBRANE TRANSPORTER PROTEIN"/>
    <property type="match status" value="1"/>
</dbReference>
<feature type="transmembrane region" description="Helical" evidence="8">
    <location>
        <begin position="102"/>
        <end position="124"/>
    </location>
</feature>
<keyword evidence="7 8" id="KW-0472">Membrane</keyword>
<dbReference type="GO" id="GO:0005886">
    <property type="term" value="C:plasma membrane"/>
    <property type="evidence" value="ECO:0007669"/>
    <property type="project" value="UniProtKB-SubCell"/>
</dbReference>
<feature type="transmembrane region" description="Helical" evidence="8">
    <location>
        <begin position="199"/>
        <end position="219"/>
    </location>
</feature>
<evidence type="ECO:0000256" key="4">
    <source>
        <dbReference type="ARBA" id="ARBA00022475"/>
    </source>
</evidence>
<dbReference type="Proteomes" id="UP000600101">
    <property type="component" value="Unassembled WGS sequence"/>
</dbReference>
<evidence type="ECO:0000256" key="5">
    <source>
        <dbReference type="ARBA" id="ARBA00022692"/>
    </source>
</evidence>
<protein>
    <recommendedName>
        <fullName evidence="8">Probable membrane transporter protein</fullName>
    </recommendedName>
</protein>
<dbReference type="EMBL" id="JACOMF010000184">
    <property type="protein sequence ID" value="MBC4019355.1"/>
    <property type="molecule type" value="Genomic_DNA"/>
</dbReference>
<reference evidence="9" key="1">
    <citation type="submission" date="2020-08" db="EMBL/GenBank/DDBJ databases">
        <authorList>
            <person name="Hu Y."/>
            <person name="Nguyen S.V."/>
            <person name="Li F."/>
            <person name="Fanning S."/>
        </authorList>
    </citation>
    <scope>NUCLEOTIDE SEQUENCE</scope>
    <source>
        <strain evidence="9">SYSU D8009</strain>
    </source>
</reference>
<keyword evidence="5 8" id="KW-0812">Transmembrane</keyword>
<dbReference type="PANTHER" id="PTHR30269">
    <property type="entry name" value="TRANSMEMBRANE PROTEIN YFCA"/>
    <property type="match status" value="1"/>
</dbReference>
<dbReference type="InterPro" id="IPR002781">
    <property type="entry name" value="TM_pro_TauE-like"/>
</dbReference>
<keyword evidence="3" id="KW-0813">Transport</keyword>
<evidence type="ECO:0000256" key="3">
    <source>
        <dbReference type="ARBA" id="ARBA00022448"/>
    </source>
</evidence>
<keyword evidence="4 8" id="KW-1003">Cell membrane</keyword>
<feature type="transmembrane region" description="Helical" evidence="8">
    <location>
        <begin position="42"/>
        <end position="68"/>
    </location>
</feature>
<sequence length="274" mass="28939">MALRDLARPPLLCVVSMVLVLPYALILRGFGLVSTSADTMAIAAVLVAAMLGSIVGFGFAPLCAAMLLPLMGDPVQVVTILLLGSIAIQSLSVWTLRRSIDWHALLPFLAGGVLGLPIGVCLLLHLHRDDYVRLLGGLLVLYGAYMLFRRPVTVRSRPVHDAIVGAAGGVMGGLAAFPSAFVAIWCGMKGWDKTHQRGVYQPFILIMQVLALPILQHVAPGSSGWGLTAVAWTFIPAALLGTLCGLAIFRCLNDHQFAAAVNLLLIAAGLGLAF</sequence>
<comment type="similarity">
    <text evidence="2 8">Belongs to the 4-toluene sulfonate uptake permease (TSUP) (TC 2.A.102) family.</text>
</comment>
<name>A0A9X0R429_9PROT</name>
<evidence type="ECO:0000256" key="2">
    <source>
        <dbReference type="ARBA" id="ARBA00009142"/>
    </source>
</evidence>
<comment type="caution">
    <text evidence="9">The sequence shown here is derived from an EMBL/GenBank/DDBJ whole genome shotgun (WGS) entry which is preliminary data.</text>
</comment>
<keyword evidence="10" id="KW-1185">Reference proteome</keyword>